<dbReference type="Proteomes" id="UP001177670">
    <property type="component" value="Unassembled WGS sequence"/>
</dbReference>
<evidence type="ECO:0000313" key="2">
    <source>
        <dbReference type="Proteomes" id="UP001177670"/>
    </source>
</evidence>
<sequence>MRDAATGVFLEDAIHWCRGSNLGFNRETIRGATGPKSFRYPPRTTMTRRPQTLLDHTAVDAAEEAHPTAVWQ</sequence>
<keyword evidence="2" id="KW-1185">Reference proteome</keyword>
<name>A0AA40FJA7_9HYME</name>
<dbReference type="EMBL" id="JAHYIQ010000033">
    <property type="protein sequence ID" value="KAK1120116.1"/>
    <property type="molecule type" value="Genomic_DNA"/>
</dbReference>
<dbReference type="AlphaFoldDB" id="A0AA40FJA7"/>
<proteinExistence type="predicted"/>
<comment type="caution">
    <text evidence="1">The sequence shown here is derived from an EMBL/GenBank/DDBJ whole genome shotgun (WGS) entry which is preliminary data.</text>
</comment>
<evidence type="ECO:0000313" key="1">
    <source>
        <dbReference type="EMBL" id="KAK1120116.1"/>
    </source>
</evidence>
<accession>A0AA40FJA7</accession>
<organism evidence="1 2">
    <name type="scientific">Melipona bicolor</name>
    <dbReference type="NCBI Taxonomy" id="60889"/>
    <lineage>
        <taxon>Eukaryota</taxon>
        <taxon>Metazoa</taxon>
        <taxon>Ecdysozoa</taxon>
        <taxon>Arthropoda</taxon>
        <taxon>Hexapoda</taxon>
        <taxon>Insecta</taxon>
        <taxon>Pterygota</taxon>
        <taxon>Neoptera</taxon>
        <taxon>Endopterygota</taxon>
        <taxon>Hymenoptera</taxon>
        <taxon>Apocrita</taxon>
        <taxon>Aculeata</taxon>
        <taxon>Apoidea</taxon>
        <taxon>Anthophila</taxon>
        <taxon>Apidae</taxon>
        <taxon>Melipona</taxon>
    </lineage>
</organism>
<reference evidence="1" key="1">
    <citation type="submission" date="2021-10" db="EMBL/GenBank/DDBJ databases">
        <title>Melipona bicolor Genome sequencing and assembly.</title>
        <authorList>
            <person name="Araujo N.S."/>
            <person name="Arias M.C."/>
        </authorList>
    </citation>
    <scope>NUCLEOTIDE SEQUENCE</scope>
    <source>
        <strain evidence="1">USP_2M_L1-L4_2017</strain>
        <tissue evidence="1">Whole body</tissue>
    </source>
</reference>
<gene>
    <name evidence="1" type="ORF">K0M31_012840</name>
</gene>
<protein>
    <submittedName>
        <fullName evidence="1">Uncharacterized protein</fullName>
    </submittedName>
</protein>